<dbReference type="InterPro" id="IPR011856">
    <property type="entry name" value="tRNA_endonuc-like_dom_sf"/>
</dbReference>
<dbReference type="AlphaFoldDB" id="A0A1W1E7E8"/>
<name>A0A1W1E7E8_9ZZZZ</name>
<evidence type="ECO:0000259" key="1">
    <source>
        <dbReference type="Pfam" id="PF03008"/>
    </source>
</evidence>
<sequence length="254" mass="29686">MVASNFVHHFLTFQQKVSPSYLLESPYRDVLIAVARGDGKYYSVLRKAKLSEQTGERIVTELVQVGILYIEASREQPLKTHPKHKVKKAFRSYRIQDKLRFHAPFMRFWFGFVTPFSHLLSSGDGERFMEHFRNHYERLRTLVFEQLCNDFLVDYFAQKGIPLLSHGSYWNHHSEFDILAVTSDKKVILGECKYKDRKVCKNELNKLKAKAKQSGIRADIYVLFSKDGFSNELLGMQDKNLLLFDLNDLQHLCT</sequence>
<feature type="domain" description="DUF234" evidence="1">
    <location>
        <begin position="109"/>
        <end position="198"/>
    </location>
</feature>
<dbReference type="EMBL" id="FPIB01000003">
    <property type="protein sequence ID" value="SFV89840.1"/>
    <property type="molecule type" value="Genomic_DNA"/>
</dbReference>
<reference evidence="2" key="1">
    <citation type="submission" date="2016-10" db="EMBL/GenBank/DDBJ databases">
        <authorList>
            <person name="de Groot N.N."/>
        </authorList>
    </citation>
    <scope>NUCLEOTIDE SEQUENCE</scope>
</reference>
<dbReference type="Gene3D" id="3.40.1350.10">
    <property type="match status" value="1"/>
</dbReference>
<protein>
    <recommendedName>
        <fullName evidence="1">DUF234 domain-containing protein</fullName>
    </recommendedName>
</protein>
<dbReference type="SUPFAM" id="SSF52980">
    <property type="entry name" value="Restriction endonuclease-like"/>
    <property type="match status" value="1"/>
</dbReference>
<dbReference type="Pfam" id="PF03008">
    <property type="entry name" value="DUF234"/>
    <property type="match status" value="1"/>
</dbReference>
<dbReference type="PANTHER" id="PTHR34704">
    <property type="entry name" value="ATPASE"/>
    <property type="match status" value="1"/>
</dbReference>
<accession>A0A1W1E7E8</accession>
<proteinExistence type="predicted"/>
<dbReference type="InterPro" id="IPR004256">
    <property type="entry name" value="DUF234"/>
</dbReference>
<dbReference type="InterPro" id="IPR011335">
    <property type="entry name" value="Restrct_endonuc-II-like"/>
</dbReference>
<gene>
    <name evidence="2" type="ORF">MNB_SV-4-1023</name>
</gene>
<dbReference type="PANTHER" id="PTHR34704:SF1">
    <property type="entry name" value="ATPASE"/>
    <property type="match status" value="1"/>
</dbReference>
<organism evidence="2">
    <name type="scientific">hydrothermal vent metagenome</name>
    <dbReference type="NCBI Taxonomy" id="652676"/>
    <lineage>
        <taxon>unclassified sequences</taxon>
        <taxon>metagenomes</taxon>
        <taxon>ecological metagenomes</taxon>
    </lineage>
</organism>
<dbReference type="GO" id="GO:0003676">
    <property type="term" value="F:nucleic acid binding"/>
    <property type="evidence" value="ECO:0007669"/>
    <property type="project" value="InterPro"/>
</dbReference>
<evidence type="ECO:0000313" key="2">
    <source>
        <dbReference type="EMBL" id="SFV89840.1"/>
    </source>
</evidence>